<comment type="caution">
    <text evidence="6">The sequence shown here is derived from an EMBL/GenBank/DDBJ whole genome shotgun (WGS) entry which is preliminary data.</text>
</comment>
<dbReference type="Proteomes" id="UP000604046">
    <property type="component" value="Unassembled WGS sequence"/>
</dbReference>
<proteinExistence type="predicted"/>
<evidence type="ECO:0000313" key="7">
    <source>
        <dbReference type="Proteomes" id="UP000604046"/>
    </source>
</evidence>
<dbReference type="Pfam" id="PF00733">
    <property type="entry name" value="Asn_synthase"/>
    <property type="match status" value="1"/>
</dbReference>
<dbReference type="InterPro" id="IPR014729">
    <property type="entry name" value="Rossmann-like_a/b/a_fold"/>
</dbReference>
<evidence type="ECO:0000256" key="4">
    <source>
        <dbReference type="PROSITE-ProRule" id="PRU00176"/>
    </source>
</evidence>
<dbReference type="PANTHER" id="PTHR45937">
    <property type="entry name" value="ASPARAGINE SYNTHETASE DOMAIN-CONTAINING PROTEIN 1"/>
    <property type="match status" value="1"/>
</dbReference>
<organism evidence="6 7">
    <name type="scientific">Symbiodinium natans</name>
    <dbReference type="NCBI Taxonomy" id="878477"/>
    <lineage>
        <taxon>Eukaryota</taxon>
        <taxon>Sar</taxon>
        <taxon>Alveolata</taxon>
        <taxon>Dinophyceae</taxon>
        <taxon>Suessiales</taxon>
        <taxon>Symbiodiniaceae</taxon>
        <taxon>Symbiodinium</taxon>
    </lineage>
</organism>
<evidence type="ECO:0000256" key="1">
    <source>
        <dbReference type="ARBA" id="ARBA00022605"/>
    </source>
</evidence>
<dbReference type="InterPro" id="IPR051857">
    <property type="entry name" value="Asn_synthetase_domain"/>
</dbReference>
<keyword evidence="4" id="KW-0694">RNA-binding</keyword>
<dbReference type="Pfam" id="PF00076">
    <property type="entry name" value="RRM_1"/>
    <property type="match status" value="1"/>
</dbReference>
<name>A0A812S2X3_9DINO</name>
<dbReference type="GO" id="GO:0006529">
    <property type="term" value="P:asparagine biosynthetic process"/>
    <property type="evidence" value="ECO:0007669"/>
    <property type="project" value="UniProtKB-KW"/>
</dbReference>
<dbReference type="InterPro" id="IPR032675">
    <property type="entry name" value="LRR_dom_sf"/>
</dbReference>
<dbReference type="InterPro" id="IPR012677">
    <property type="entry name" value="Nucleotide-bd_a/b_plait_sf"/>
</dbReference>
<protein>
    <submittedName>
        <fullName evidence="6">ASNSD1 protein</fullName>
    </submittedName>
</protein>
<evidence type="ECO:0000256" key="2">
    <source>
        <dbReference type="ARBA" id="ARBA00022888"/>
    </source>
</evidence>
<keyword evidence="7" id="KW-1185">Reference proteome</keyword>
<dbReference type="CDD" id="cd01991">
    <property type="entry name" value="Asn_synthase_B_C"/>
    <property type="match status" value="1"/>
</dbReference>
<keyword evidence="3" id="KW-0315">Glutamine amidotransferase</keyword>
<sequence length="1402" mass="153545">MELFFGGDAGALSLKDLSPALEVRALQEALVGLCGIPCKQQLLSHGGVLLKPSQALKELAQPLEPIHLTSFASLVKPSPLRIPSTEQRGIQLSQLGELLEFLTARSGSSGLLPWRDRWGAAICLQDLNLYHLADWVICPATTEDKCSYVELITSDAEVQRPQWFVSHAWQEPVQDFVMCLRGHSSVRQLQEKVAYWVCAYANNQHELGNDLRFNPRDSSFFRAMQLCGGVLLVLDTHATPFARVWCCFELAMALTDLVTPNGRLLLDIATVSQGNAQLLTDGLAPMELYNEHCVCAGAGGKEKAKREEAFPIELVQKALGIDIAKASASREVDRLRILNSIAGMPEEDLDATLPLPLPESRKECYEKVNRSLRSIFALASVSQVVSKNLKQLMPALCRALQEDSARRSIHLSFANSLLFKDADLMQLARALPPSLTDLLRLDLRSCHGLSDTSVLELAHSVGEMEKLRALFLDFYTCCCLTDKSVCQIFTVIQRLRNMRELDVNLRGLSKVTSGVIPPLVAALGSMRLLTKLHMNLTHTRQTPESAAELAAALKQLGQLQILKLYFTDCPKVGDAAASALGDSVHGMGLKESIICFSNTSITDAGMAALCHGLGSLSEMGRSTLRFRACHGLTQRSLHLLGGALSALPLLQKLSIEVGKCRQIPRPLARRYAGLSPDVLKDPAFCETTSPKQLLEIEEGGSPVSPSSASQPEGSAEEVLQLFRRAGALRAENLFAVLRTLEPTLSRKSYSQLRRAAEAEDVESFLRWLLRASSEALSGAPPERAWNGTMAFASSNQNQMRSLLSGPPAPVVRAPCVRCVLPAKPGCPHGACKLCCRKLRQAAGEPADWCPVHKVKSSGPGTETSAAAEKEADEEAAMTTCMSARRCAGDEAVEVRAASRVLLVGTGADELLGGYSRHRTARVKRGAEGTREEMLKDLQRLWTRNLGRDDRIIADHGREARHPFLDEHLLRFIGSLPIDLLAYGPGGEADPSPDKWLLRELAAQRGLETCSRFKKRAIQFGSRIAKQSNVQHAGSNRQVRGDMAYSALARGENDMAAMGRGQRSWLVSSEAHLAAGRGTDSGLPKAAQAVVHEKPDEIAEPINCQRLERNEGGGVSIVVMQVPPTVNKMDVLNEYFGRFGPVSSLQINQVRHEAIVTFSRMEDAEEAMRFPVLNDPSIGLRPWRGKAGQRAPDDVPAEVSPTIVNTPVVPSIPIIASGNMTLESSRVLEAKRKREELQDRRKALLSSLTDQLKAVLARISDPSTSERNREQLQTILANIKDKINALTPPQKEQELAKRRLMPPARPMAPYQTKLDNRPRPALLHLSKLPAEMQGPDGEAQLRDALGESVEWIRDWSDDGSSCTVRFRDRRQAEAAVQAQKIWGYVARIQEICTTSLPAEGASS</sequence>
<keyword evidence="1" id="KW-0028">Amino-acid biosynthesis</keyword>
<dbReference type="PROSITE" id="PS50102">
    <property type="entry name" value="RRM"/>
    <property type="match status" value="1"/>
</dbReference>
<dbReference type="SUPFAM" id="SSF52402">
    <property type="entry name" value="Adenine nucleotide alpha hydrolases-like"/>
    <property type="match status" value="1"/>
</dbReference>
<dbReference type="Gene3D" id="3.30.70.330">
    <property type="match status" value="1"/>
</dbReference>
<dbReference type="Gene3D" id="3.80.10.10">
    <property type="entry name" value="Ribonuclease Inhibitor"/>
    <property type="match status" value="2"/>
</dbReference>
<dbReference type="EMBL" id="CAJNDS010002401">
    <property type="protein sequence ID" value="CAE7461033.1"/>
    <property type="molecule type" value="Genomic_DNA"/>
</dbReference>
<dbReference type="PANTHER" id="PTHR45937:SF1">
    <property type="entry name" value="ASPARAGINE SYNTHETASE DOMAIN-CONTAINING PROTEIN 1"/>
    <property type="match status" value="1"/>
</dbReference>
<accession>A0A812S2X3</accession>
<dbReference type="GO" id="GO:0003723">
    <property type="term" value="F:RNA binding"/>
    <property type="evidence" value="ECO:0007669"/>
    <property type="project" value="UniProtKB-UniRule"/>
</dbReference>
<feature type="domain" description="RRM" evidence="5">
    <location>
        <begin position="1114"/>
        <end position="1185"/>
    </location>
</feature>
<dbReference type="SUPFAM" id="SSF52047">
    <property type="entry name" value="RNI-like"/>
    <property type="match status" value="1"/>
</dbReference>
<evidence type="ECO:0000256" key="3">
    <source>
        <dbReference type="ARBA" id="ARBA00022962"/>
    </source>
</evidence>
<reference evidence="6" key="1">
    <citation type="submission" date="2021-02" db="EMBL/GenBank/DDBJ databases">
        <authorList>
            <person name="Dougan E. K."/>
            <person name="Rhodes N."/>
            <person name="Thang M."/>
            <person name="Chan C."/>
        </authorList>
    </citation>
    <scope>NUCLEOTIDE SEQUENCE</scope>
</reference>
<dbReference type="GO" id="GO:0004066">
    <property type="term" value="F:asparagine synthase (glutamine-hydrolyzing) activity"/>
    <property type="evidence" value="ECO:0007669"/>
    <property type="project" value="InterPro"/>
</dbReference>
<keyword evidence="2" id="KW-0061">Asparagine biosynthesis</keyword>
<dbReference type="InterPro" id="IPR035979">
    <property type="entry name" value="RBD_domain_sf"/>
</dbReference>
<dbReference type="InterPro" id="IPR000504">
    <property type="entry name" value="RRM_dom"/>
</dbReference>
<evidence type="ECO:0000313" key="6">
    <source>
        <dbReference type="EMBL" id="CAE7461033.1"/>
    </source>
</evidence>
<gene>
    <name evidence="6" type="primary">ASNSD1</name>
    <name evidence="6" type="ORF">SNAT2548_LOCUS25621</name>
</gene>
<evidence type="ECO:0000259" key="5">
    <source>
        <dbReference type="PROSITE" id="PS50102"/>
    </source>
</evidence>
<dbReference type="Gene3D" id="3.40.50.620">
    <property type="entry name" value="HUPs"/>
    <property type="match status" value="1"/>
</dbReference>
<dbReference type="OrthoDB" id="435799at2759"/>
<dbReference type="InterPro" id="IPR001962">
    <property type="entry name" value="Asn_synthase"/>
</dbReference>
<dbReference type="SUPFAM" id="SSF54928">
    <property type="entry name" value="RNA-binding domain, RBD"/>
    <property type="match status" value="1"/>
</dbReference>